<feature type="region of interest" description="Disordered" evidence="1">
    <location>
        <begin position="52"/>
        <end position="72"/>
    </location>
</feature>
<gene>
    <name evidence="3" type="ORF">F2Q68_00034291</name>
    <name evidence="2" type="ORF">F2Q70_00029825</name>
</gene>
<dbReference type="EMBL" id="QGKY02002305">
    <property type="protein sequence ID" value="KAF2532993.1"/>
    <property type="molecule type" value="Genomic_DNA"/>
</dbReference>
<reference evidence="2" key="1">
    <citation type="submission" date="2019-12" db="EMBL/GenBank/DDBJ databases">
        <title>Genome sequencing and annotation of Brassica cretica.</title>
        <authorList>
            <person name="Studholme D.J."/>
            <person name="Sarris P.F."/>
        </authorList>
    </citation>
    <scope>NUCLEOTIDE SEQUENCE</scope>
    <source>
        <strain evidence="3">PFS-001/15</strain>
        <strain evidence="2">PFS-102/07</strain>
        <tissue evidence="2">Leaf</tissue>
    </source>
</reference>
<dbReference type="AlphaFoldDB" id="A0A8S9FGV0"/>
<evidence type="ECO:0000313" key="3">
    <source>
        <dbReference type="EMBL" id="KAF2552789.1"/>
    </source>
</evidence>
<sequence>MHLHLFVPEAKENSCKAVKVEDADKLSYTLEVMAAAAAEQVDKEVAVKKAVEEVDEDAEDDSLEDADKLINM</sequence>
<evidence type="ECO:0000256" key="1">
    <source>
        <dbReference type="SAM" id="MobiDB-lite"/>
    </source>
</evidence>
<dbReference type="Proteomes" id="UP000712281">
    <property type="component" value="Unassembled WGS sequence"/>
</dbReference>
<name>A0A8S9FGV0_BRACR</name>
<comment type="caution">
    <text evidence="2">The sequence shown here is derived from an EMBL/GenBank/DDBJ whole genome shotgun (WGS) entry which is preliminary data.</text>
</comment>
<feature type="compositionally biased region" description="Acidic residues" evidence="1">
    <location>
        <begin position="53"/>
        <end position="64"/>
    </location>
</feature>
<proteinExistence type="predicted"/>
<evidence type="ECO:0000313" key="2">
    <source>
        <dbReference type="EMBL" id="KAF2532993.1"/>
    </source>
</evidence>
<accession>A0A8S9FGV0</accession>
<dbReference type="EMBL" id="QGKW02001988">
    <property type="protein sequence ID" value="KAF2552789.1"/>
    <property type="molecule type" value="Genomic_DNA"/>
</dbReference>
<organism evidence="2">
    <name type="scientific">Brassica cretica</name>
    <name type="common">Mustard</name>
    <dbReference type="NCBI Taxonomy" id="69181"/>
    <lineage>
        <taxon>Eukaryota</taxon>
        <taxon>Viridiplantae</taxon>
        <taxon>Streptophyta</taxon>
        <taxon>Embryophyta</taxon>
        <taxon>Tracheophyta</taxon>
        <taxon>Spermatophyta</taxon>
        <taxon>Magnoliopsida</taxon>
        <taxon>eudicotyledons</taxon>
        <taxon>Gunneridae</taxon>
        <taxon>Pentapetalae</taxon>
        <taxon>rosids</taxon>
        <taxon>malvids</taxon>
        <taxon>Brassicales</taxon>
        <taxon>Brassicaceae</taxon>
        <taxon>Brassiceae</taxon>
        <taxon>Brassica</taxon>
    </lineage>
</organism>
<protein>
    <submittedName>
        <fullName evidence="2">Uncharacterized protein</fullName>
    </submittedName>
</protein>